<feature type="compositionally biased region" description="Basic and acidic residues" evidence="3">
    <location>
        <begin position="1"/>
        <end position="10"/>
    </location>
</feature>
<feature type="region of interest" description="Disordered" evidence="3">
    <location>
        <begin position="118"/>
        <end position="141"/>
    </location>
</feature>
<accession>A0AAE0XEJ6</accession>
<evidence type="ECO:0000259" key="4">
    <source>
        <dbReference type="PROSITE" id="PS51910"/>
    </source>
</evidence>
<name>A0AAE0XEJ6_9PEZI</name>
<dbReference type="Gene3D" id="3.10.50.10">
    <property type="match status" value="1"/>
</dbReference>
<reference evidence="5" key="2">
    <citation type="submission" date="2023-06" db="EMBL/GenBank/DDBJ databases">
        <authorList>
            <consortium name="Lawrence Berkeley National Laboratory"/>
            <person name="Haridas S."/>
            <person name="Hensen N."/>
            <person name="Bonometti L."/>
            <person name="Westerberg I."/>
            <person name="Brannstrom I.O."/>
            <person name="Guillou S."/>
            <person name="Cros-Aarteil S."/>
            <person name="Calhoun S."/>
            <person name="Kuo A."/>
            <person name="Mondo S."/>
            <person name="Pangilinan J."/>
            <person name="Riley R."/>
            <person name="Labutti K."/>
            <person name="Andreopoulos B."/>
            <person name="Lipzen A."/>
            <person name="Chen C."/>
            <person name="Yanf M."/>
            <person name="Daum C."/>
            <person name="Ng V."/>
            <person name="Clum A."/>
            <person name="Steindorff A."/>
            <person name="Ohm R."/>
            <person name="Martin F."/>
            <person name="Silar P."/>
            <person name="Natvig D."/>
            <person name="Lalanne C."/>
            <person name="Gautier V."/>
            <person name="Ament-Velasquez S.L."/>
            <person name="Kruys A."/>
            <person name="Hutchinson M.I."/>
            <person name="Powell A.J."/>
            <person name="Barry K."/>
            <person name="Miller A.N."/>
            <person name="Grigoriev I.V."/>
            <person name="Debuchy R."/>
            <person name="Gladieux P."/>
            <person name="Thoren M.H."/>
            <person name="Johannesson H."/>
        </authorList>
    </citation>
    <scope>NUCLEOTIDE SEQUENCE</scope>
    <source>
        <strain evidence="5">CBS 314.62</strain>
    </source>
</reference>
<organism evidence="5 6">
    <name type="scientific">Podospora appendiculata</name>
    <dbReference type="NCBI Taxonomy" id="314037"/>
    <lineage>
        <taxon>Eukaryota</taxon>
        <taxon>Fungi</taxon>
        <taxon>Dikarya</taxon>
        <taxon>Ascomycota</taxon>
        <taxon>Pezizomycotina</taxon>
        <taxon>Sordariomycetes</taxon>
        <taxon>Sordariomycetidae</taxon>
        <taxon>Sordariales</taxon>
        <taxon>Podosporaceae</taxon>
        <taxon>Podospora</taxon>
    </lineage>
</organism>
<feature type="region of interest" description="Disordered" evidence="3">
    <location>
        <begin position="1"/>
        <end position="38"/>
    </location>
</feature>
<evidence type="ECO:0000313" key="5">
    <source>
        <dbReference type="EMBL" id="KAK3691994.1"/>
    </source>
</evidence>
<dbReference type="Pfam" id="PF00704">
    <property type="entry name" value="Glyco_hydro_18"/>
    <property type="match status" value="2"/>
</dbReference>
<reference evidence="5" key="1">
    <citation type="journal article" date="2023" name="Mol. Phylogenet. Evol.">
        <title>Genome-scale phylogeny and comparative genomics of the fungal order Sordariales.</title>
        <authorList>
            <person name="Hensen N."/>
            <person name="Bonometti L."/>
            <person name="Westerberg I."/>
            <person name="Brannstrom I.O."/>
            <person name="Guillou S."/>
            <person name="Cros-Aarteil S."/>
            <person name="Calhoun S."/>
            <person name="Haridas S."/>
            <person name="Kuo A."/>
            <person name="Mondo S."/>
            <person name="Pangilinan J."/>
            <person name="Riley R."/>
            <person name="LaButti K."/>
            <person name="Andreopoulos B."/>
            <person name="Lipzen A."/>
            <person name="Chen C."/>
            <person name="Yan M."/>
            <person name="Daum C."/>
            <person name="Ng V."/>
            <person name="Clum A."/>
            <person name="Steindorff A."/>
            <person name="Ohm R.A."/>
            <person name="Martin F."/>
            <person name="Silar P."/>
            <person name="Natvig D.O."/>
            <person name="Lalanne C."/>
            <person name="Gautier V."/>
            <person name="Ament-Velasquez S.L."/>
            <person name="Kruys A."/>
            <person name="Hutchinson M.I."/>
            <person name="Powell A.J."/>
            <person name="Barry K."/>
            <person name="Miller A.N."/>
            <person name="Grigoriev I.V."/>
            <person name="Debuchy R."/>
            <person name="Gladieux P."/>
            <person name="Hiltunen Thoren M."/>
            <person name="Johannesson H."/>
        </authorList>
    </citation>
    <scope>NUCLEOTIDE SEQUENCE</scope>
    <source>
        <strain evidence="5">CBS 314.62</strain>
    </source>
</reference>
<comment type="caution">
    <text evidence="5">The sequence shown here is derived from an EMBL/GenBank/DDBJ whole genome shotgun (WGS) entry which is preliminary data.</text>
</comment>
<dbReference type="PROSITE" id="PS51910">
    <property type="entry name" value="GH18_2"/>
    <property type="match status" value="1"/>
</dbReference>
<dbReference type="EC" id="3.2.1.14" evidence="2"/>
<protein>
    <recommendedName>
        <fullName evidence="2">chitinase</fullName>
        <ecNumber evidence="2">3.2.1.14</ecNumber>
    </recommendedName>
</protein>
<dbReference type="PANTHER" id="PTHR11177:SF333">
    <property type="entry name" value="CHITINASE"/>
    <property type="match status" value="1"/>
</dbReference>
<dbReference type="InterPro" id="IPR001223">
    <property type="entry name" value="Glyco_hydro18_cat"/>
</dbReference>
<comment type="similarity">
    <text evidence="1">Belongs to the glycosyl hydrolase 18 family. Chitinase class V subfamily.</text>
</comment>
<feature type="region of interest" description="Disordered" evidence="3">
    <location>
        <begin position="62"/>
        <end position="81"/>
    </location>
</feature>
<dbReference type="InterPro" id="IPR017853">
    <property type="entry name" value="GH"/>
</dbReference>
<dbReference type="InterPro" id="IPR029070">
    <property type="entry name" value="Chitinase_insertion_sf"/>
</dbReference>
<evidence type="ECO:0000256" key="3">
    <source>
        <dbReference type="SAM" id="MobiDB-lite"/>
    </source>
</evidence>
<gene>
    <name evidence="5" type="ORF">B0T22DRAFT_474971</name>
</gene>
<feature type="domain" description="GH18" evidence="4">
    <location>
        <begin position="419"/>
        <end position="736"/>
    </location>
</feature>
<sequence length="1327" mass="144709">MNGRVEKSRSDSGAGLSKASPERLLDAALNQNTGTPAVVPRRARHLGHYGGLTLAQVTHRTVEKNLQSSRSSGSGSGSGSDCEVDAQCWRGSYEYQGPPAKRARLTRENIRLLDKMTRSRAPPVSTGDAESRSKTISTTSSDFAAQAAKNGILDPISSKAHKNLRDSIARLNQSRETASPPESVYEDYLDTVGSVPNESYMLIEMTPLLKGYKDRGYRRAFNQPFTAYPKDVGFNNGLSAPQPDFVQGLRQREFRPFPIADELDSAVLFEDNRHSLALPHIAGEWKNRGKNMEGAALQSAYDGAALVHSRNEALAYMGEPDPPSHAAVTTFTTDGTSLNFFGQFAAASEDQLEYQQYPISTINLKSSYEDFKKGRKQLRNAQDYAQEQSKYGFCGTTEDFCGKEKVLQPSCSGKTSASQRIIGYYEGWSSTRVCDGMFPEDLLALQYTHLNFAFALIDPITFAIAPMAGLDKQLWPRFTALKKQVPGLQTWISIGGWSMNDPEQPTAKTFSRWPHQPVRRPSPSGPCWEYPVAPERSGQPADHQNYVSFLKNLRNALGQGGRRYGLTITLPSSYWYMQNFDIKAMEPLVDWFNMMTYDIHGTWDSTNPYIGPHVNSHTNLTEIQLTMDLLWRNKIDPAKVVMGMGFYGCTLSYSEIQDIVSTGGGKVKVVEDKQAAVAIVTWGNNQWVSYDNINTLRTKMDYANSKCLGGVMIWAASTDGPSGEANVALNSAAGRPALLQALRQAAPKKPIGQCVWGECDRDCPFGFSAAKGSGGKTSGYTGIFNGCNGQSRYYCCPTGTDPQCEWKGSPPLCGATSGGRCSSDQVEVTTDTSGGGHTCWTGHKSPCCSHSTGNEDVGKCKWFGSAPFCSTDSAVSLGSSAFFWTSADCDSDHPEKITTGKEGAGGSSHASWWREWGKSVFFQGPLGFLYSGASKLIGQDCQGECPAGQIPIATDGTNCQPGTYSYFCCPNPNAPELAAPGDALCARPDPLQNAGQDPGGPAENVVEQANIYNDDCSEGDEERLRVREPVDWYHAHNWTHPVPDEPPYLVPRGELFKRTRESDLAEFLTYCVSNGKGTFVPQTESGFRTVAGLANKGWISIGKPLVCGAVGLVITSAQPLGIQFVTGHVFEKNSLRNALQHMEAGTLPGGGSISVGKVPQGVLDLGGDVANLQVVDSGLNHFNALVCAYDKFKGSKQTSLWNRSSHKGKVGFLADVIDTFNYMRLARTQGFYNAAFKSLRAMWNIFTTVAAAAGYPQYDYVTAFTEVVNADIAHQVSVATRNFKTILDEVTTLWNDLKVKEIQDALKDFAAQLSTYISYDIQAMAKP</sequence>
<dbReference type="GO" id="GO:0008061">
    <property type="term" value="F:chitin binding"/>
    <property type="evidence" value="ECO:0007669"/>
    <property type="project" value="InterPro"/>
</dbReference>
<dbReference type="SUPFAM" id="SSF51445">
    <property type="entry name" value="(Trans)glycosidases"/>
    <property type="match status" value="1"/>
</dbReference>
<dbReference type="Gene3D" id="3.20.20.80">
    <property type="entry name" value="Glycosidases"/>
    <property type="match status" value="3"/>
</dbReference>
<evidence type="ECO:0000313" key="6">
    <source>
        <dbReference type="Proteomes" id="UP001270362"/>
    </source>
</evidence>
<keyword evidence="6" id="KW-1185">Reference proteome</keyword>
<dbReference type="GO" id="GO:0008843">
    <property type="term" value="F:endochitinase activity"/>
    <property type="evidence" value="ECO:0007669"/>
    <property type="project" value="UniProtKB-EC"/>
</dbReference>
<proteinExistence type="inferred from homology"/>
<dbReference type="SMART" id="SM00636">
    <property type="entry name" value="Glyco_18"/>
    <property type="match status" value="1"/>
</dbReference>
<dbReference type="InterPro" id="IPR050314">
    <property type="entry name" value="Glycosyl_Hydrlase_18"/>
</dbReference>
<evidence type="ECO:0000256" key="1">
    <source>
        <dbReference type="ARBA" id="ARBA00008682"/>
    </source>
</evidence>
<evidence type="ECO:0000256" key="2">
    <source>
        <dbReference type="ARBA" id="ARBA00012729"/>
    </source>
</evidence>
<dbReference type="GO" id="GO:0005975">
    <property type="term" value="P:carbohydrate metabolic process"/>
    <property type="evidence" value="ECO:0007669"/>
    <property type="project" value="InterPro"/>
</dbReference>
<dbReference type="Proteomes" id="UP001270362">
    <property type="component" value="Unassembled WGS sequence"/>
</dbReference>
<dbReference type="PANTHER" id="PTHR11177">
    <property type="entry name" value="CHITINASE"/>
    <property type="match status" value="1"/>
</dbReference>
<dbReference type="EMBL" id="JAULSO010000001">
    <property type="protein sequence ID" value="KAK3691994.1"/>
    <property type="molecule type" value="Genomic_DNA"/>
</dbReference>
<dbReference type="InterPro" id="IPR011583">
    <property type="entry name" value="Chitinase_II/V-like_cat"/>
</dbReference>